<proteinExistence type="predicted"/>
<dbReference type="WBParaSite" id="nRc.2.0.1.t36712-RA">
    <property type="protein sequence ID" value="nRc.2.0.1.t36712-RA"/>
    <property type="gene ID" value="nRc.2.0.1.g36712"/>
</dbReference>
<dbReference type="Proteomes" id="UP000887565">
    <property type="component" value="Unplaced"/>
</dbReference>
<evidence type="ECO:0000313" key="2">
    <source>
        <dbReference type="WBParaSite" id="nRc.2.0.1.t36712-RA"/>
    </source>
</evidence>
<dbReference type="PANTHER" id="PTHR19288">
    <property type="entry name" value="4-NITROPHENYLPHOSPHATASE-RELATED"/>
    <property type="match status" value="1"/>
</dbReference>
<dbReference type="InterPro" id="IPR036412">
    <property type="entry name" value="HAD-like_sf"/>
</dbReference>
<evidence type="ECO:0000313" key="1">
    <source>
        <dbReference type="Proteomes" id="UP000887565"/>
    </source>
</evidence>
<accession>A0A915KDC4</accession>
<dbReference type="GO" id="GO:0016791">
    <property type="term" value="F:phosphatase activity"/>
    <property type="evidence" value="ECO:0007669"/>
    <property type="project" value="TreeGrafter"/>
</dbReference>
<reference evidence="2" key="1">
    <citation type="submission" date="2022-11" db="UniProtKB">
        <authorList>
            <consortium name="WormBaseParasite"/>
        </authorList>
    </citation>
    <scope>IDENTIFICATION</scope>
</reference>
<keyword evidence="1" id="KW-1185">Reference proteome</keyword>
<sequence length="152" mass="16506">MPPCSSLTMSTTTPTPLNADNFKSLLNNIDTVLLDCDGVLWRGNKAIDGSIEAIKLLQKEENIITTSHLAANFFHSLQPKFDGKVFIVGSQGIGDELDKVKAVIVGFDAHFSYPKLLKAASYLKNPECLFLATNDDETIPETAHPDLICPGS</sequence>
<name>A0A915KDC4_ROMCU</name>
<dbReference type="Pfam" id="PF00702">
    <property type="entry name" value="Hydrolase"/>
    <property type="match status" value="1"/>
</dbReference>
<protein>
    <submittedName>
        <fullName evidence="2">Phosphoglycolate phosphatase</fullName>
    </submittedName>
</protein>
<dbReference type="SUPFAM" id="SSF56784">
    <property type="entry name" value="HAD-like"/>
    <property type="match status" value="1"/>
</dbReference>
<dbReference type="Gene3D" id="3.40.50.1000">
    <property type="entry name" value="HAD superfamily/HAD-like"/>
    <property type="match status" value="2"/>
</dbReference>
<dbReference type="GO" id="GO:0005737">
    <property type="term" value="C:cytoplasm"/>
    <property type="evidence" value="ECO:0007669"/>
    <property type="project" value="TreeGrafter"/>
</dbReference>
<dbReference type="InterPro" id="IPR023214">
    <property type="entry name" value="HAD_sf"/>
</dbReference>
<organism evidence="1 2">
    <name type="scientific">Romanomermis culicivorax</name>
    <name type="common">Nematode worm</name>
    <dbReference type="NCBI Taxonomy" id="13658"/>
    <lineage>
        <taxon>Eukaryota</taxon>
        <taxon>Metazoa</taxon>
        <taxon>Ecdysozoa</taxon>
        <taxon>Nematoda</taxon>
        <taxon>Enoplea</taxon>
        <taxon>Dorylaimia</taxon>
        <taxon>Mermithida</taxon>
        <taxon>Mermithoidea</taxon>
        <taxon>Mermithidae</taxon>
        <taxon>Romanomermis</taxon>
    </lineage>
</organism>
<dbReference type="AlphaFoldDB" id="A0A915KDC4"/>
<dbReference type="PANTHER" id="PTHR19288:SF93">
    <property type="entry name" value="FI11325P-RELATED"/>
    <property type="match status" value="1"/>
</dbReference>